<evidence type="ECO:0000256" key="4">
    <source>
        <dbReference type="ARBA" id="ARBA00023054"/>
    </source>
</evidence>
<name>A0A6P8J581_ACTTE</name>
<keyword evidence="8" id="KW-1185">Reference proteome</keyword>
<dbReference type="GO" id="GO:0005929">
    <property type="term" value="C:cilium"/>
    <property type="evidence" value="ECO:0007669"/>
    <property type="project" value="UniProtKB-SubCell"/>
</dbReference>
<evidence type="ECO:0000256" key="1">
    <source>
        <dbReference type="ARBA" id="ARBA00004138"/>
    </source>
</evidence>
<dbReference type="InterPro" id="IPR019366">
    <property type="entry name" value="Clusterin-associated_protein-1"/>
</dbReference>
<comment type="similarity">
    <text evidence="2">Belongs to the CLUAP1 family.</text>
</comment>
<feature type="compositionally biased region" description="Acidic residues" evidence="7">
    <location>
        <begin position="310"/>
        <end position="320"/>
    </location>
</feature>
<dbReference type="Pfam" id="PF10234">
    <property type="entry name" value="Cluap1"/>
    <property type="match status" value="1"/>
</dbReference>
<evidence type="ECO:0000256" key="6">
    <source>
        <dbReference type="ARBA" id="ARBA00023273"/>
    </source>
</evidence>
<feature type="region of interest" description="Disordered" evidence="7">
    <location>
        <begin position="283"/>
        <end position="401"/>
    </location>
</feature>
<evidence type="ECO:0000256" key="3">
    <source>
        <dbReference type="ARBA" id="ARBA00022794"/>
    </source>
</evidence>
<dbReference type="GO" id="GO:0005815">
    <property type="term" value="C:microtubule organizing center"/>
    <property type="evidence" value="ECO:0007669"/>
    <property type="project" value="TreeGrafter"/>
</dbReference>
<comment type="subcellular location">
    <subcellularLocation>
        <location evidence="1">Cell projection</location>
        <location evidence="1">Cilium</location>
    </subcellularLocation>
</comment>
<keyword evidence="4" id="KW-0175">Coiled coil</keyword>
<evidence type="ECO:0000313" key="9">
    <source>
        <dbReference type="RefSeq" id="XP_031575256.1"/>
    </source>
</evidence>
<feature type="compositionally biased region" description="Acidic residues" evidence="7">
    <location>
        <begin position="364"/>
        <end position="388"/>
    </location>
</feature>
<dbReference type="GO" id="GO:0030992">
    <property type="term" value="C:intraciliary transport particle B"/>
    <property type="evidence" value="ECO:0007669"/>
    <property type="project" value="TreeGrafter"/>
</dbReference>
<accession>A0A6P8J581</accession>
<dbReference type="OrthoDB" id="438545at2759"/>
<keyword evidence="3" id="KW-0970">Cilium biogenesis/degradation</keyword>
<sequence>MSYRDLRNFTEMMRSLGYPRLISMENFRSPNFPLVAEVLIWLVKRYDPNAELPMDVDTEQDRVLFIKAVAQFMATKAHIKLNTKKLYGADGYAVKELLKVTSVLYNAMKTNQSEEDAESANVTSLTFDISSRINDLKASRQLASEITSRGAALYDLLGQEVELRELRTRAIAKPLEVNELENGIKKSMLRVQEEIKKTTQMLNNIASDEANLETKIEKKKQELERNQKRLRSLESVRPAFMDEYEKLEEDLKKVYETYMEKHRNLSYLEQLLDDVNRAEQDKFEETEAKTLQDRLQEEDRRISTRNELGGDIDEDEEEMVLEAGNKQMPARPGEGPRVFGGMNAAGIESDEDESGSLSSGDSEIGVDEDDDDLLDDDEIGNDNEEEGGESQGSLNDSDNDF</sequence>
<protein>
    <submittedName>
        <fullName evidence="9">Clusterin-associated protein 1 homolog</fullName>
    </submittedName>
</protein>
<evidence type="ECO:0000256" key="7">
    <source>
        <dbReference type="SAM" id="MobiDB-lite"/>
    </source>
</evidence>
<reference evidence="9" key="1">
    <citation type="submission" date="2025-08" db="UniProtKB">
        <authorList>
            <consortium name="RefSeq"/>
        </authorList>
    </citation>
    <scope>IDENTIFICATION</scope>
    <source>
        <tissue evidence="9">Tentacle</tissue>
    </source>
</reference>
<evidence type="ECO:0000313" key="8">
    <source>
        <dbReference type="Proteomes" id="UP000515163"/>
    </source>
</evidence>
<organism evidence="8 9">
    <name type="scientific">Actinia tenebrosa</name>
    <name type="common">Australian red waratah sea anemone</name>
    <dbReference type="NCBI Taxonomy" id="6105"/>
    <lineage>
        <taxon>Eukaryota</taxon>
        <taxon>Metazoa</taxon>
        <taxon>Cnidaria</taxon>
        <taxon>Anthozoa</taxon>
        <taxon>Hexacorallia</taxon>
        <taxon>Actiniaria</taxon>
        <taxon>Actiniidae</taxon>
        <taxon>Actinia</taxon>
    </lineage>
</organism>
<dbReference type="Proteomes" id="UP000515163">
    <property type="component" value="Unplaced"/>
</dbReference>
<dbReference type="GO" id="GO:0060271">
    <property type="term" value="P:cilium assembly"/>
    <property type="evidence" value="ECO:0007669"/>
    <property type="project" value="TreeGrafter"/>
</dbReference>
<keyword evidence="5" id="KW-0969">Cilium</keyword>
<evidence type="ECO:0000256" key="2">
    <source>
        <dbReference type="ARBA" id="ARBA00008340"/>
    </source>
</evidence>
<dbReference type="PANTHER" id="PTHR21547:SF0">
    <property type="entry name" value="CLUSTERIN-ASSOCIATED PROTEIN 1"/>
    <property type="match status" value="1"/>
</dbReference>
<dbReference type="RefSeq" id="XP_031575256.1">
    <property type="nucleotide sequence ID" value="XM_031719396.1"/>
</dbReference>
<feature type="compositionally biased region" description="Basic and acidic residues" evidence="7">
    <location>
        <begin position="283"/>
        <end position="304"/>
    </location>
</feature>
<dbReference type="AlphaFoldDB" id="A0A6P8J581"/>
<dbReference type="KEGG" id="aten:116308883"/>
<feature type="compositionally biased region" description="Polar residues" evidence="7">
    <location>
        <begin position="391"/>
        <end position="401"/>
    </location>
</feature>
<proteinExistence type="inferred from homology"/>
<dbReference type="GeneID" id="116308883"/>
<keyword evidence="6" id="KW-0966">Cell projection</keyword>
<dbReference type="PANTHER" id="PTHR21547">
    <property type="entry name" value="CLUSTERIN ASSOCIATED PROTEIN 1"/>
    <property type="match status" value="1"/>
</dbReference>
<evidence type="ECO:0000256" key="5">
    <source>
        <dbReference type="ARBA" id="ARBA00023069"/>
    </source>
</evidence>
<dbReference type="FunCoup" id="A0A6P8J581">
    <property type="interactions" value="982"/>
</dbReference>
<gene>
    <name evidence="9" type="primary">LOC116308883</name>
</gene>
<dbReference type="InParanoid" id="A0A6P8J581"/>